<gene>
    <name evidence="2" type="ordered locus">DP0004</name>
</gene>
<dbReference type="CDD" id="cd00077">
    <property type="entry name" value="HDc"/>
    <property type="match status" value="1"/>
</dbReference>
<dbReference type="InterPro" id="IPR013976">
    <property type="entry name" value="HDOD"/>
</dbReference>
<dbReference type="PANTHER" id="PTHR33525">
    <property type="match status" value="1"/>
</dbReference>
<proteinExistence type="predicted"/>
<organism evidence="2 3">
    <name type="scientific">Desulfotalea psychrophila (strain LSv54 / DSM 12343)</name>
    <dbReference type="NCBI Taxonomy" id="177439"/>
    <lineage>
        <taxon>Bacteria</taxon>
        <taxon>Pseudomonadati</taxon>
        <taxon>Thermodesulfobacteriota</taxon>
        <taxon>Desulfobulbia</taxon>
        <taxon>Desulfobulbales</taxon>
        <taxon>Desulfocapsaceae</taxon>
        <taxon>Desulfotalea</taxon>
    </lineage>
</organism>
<dbReference type="Pfam" id="PF08668">
    <property type="entry name" value="HDOD"/>
    <property type="match status" value="1"/>
</dbReference>
<dbReference type="AlphaFoldDB" id="Q6ASD0"/>
<dbReference type="KEGG" id="dps:DP0004"/>
<dbReference type="SMART" id="SM00471">
    <property type="entry name" value="HDc"/>
    <property type="match status" value="1"/>
</dbReference>
<dbReference type="EMBL" id="CR522870">
    <property type="protein sequence ID" value="CAG34733.1"/>
    <property type="molecule type" value="Genomic_DNA"/>
</dbReference>
<name>Q6ASD0_DESPS</name>
<evidence type="ECO:0000259" key="1">
    <source>
        <dbReference type="PROSITE" id="PS51833"/>
    </source>
</evidence>
<dbReference type="HOGENOM" id="CLU_048246_4_0_7"/>
<evidence type="ECO:0000313" key="3">
    <source>
        <dbReference type="Proteomes" id="UP000000602"/>
    </source>
</evidence>
<keyword evidence="3" id="KW-1185">Reference proteome</keyword>
<dbReference type="PROSITE" id="PS51833">
    <property type="entry name" value="HDOD"/>
    <property type="match status" value="1"/>
</dbReference>
<dbReference type="RefSeq" id="WP_011187249.1">
    <property type="nucleotide sequence ID" value="NC_006138.1"/>
</dbReference>
<evidence type="ECO:0000313" key="2">
    <source>
        <dbReference type="EMBL" id="CAG34733.1"/>
    </source>
</evidence>
<dbReference type="STRING" id="177439.DP0004"/>
<dbReference type="InterPro" id="IPR003607">
    <property type="entry name" value="HD/PDEase_dom"/>
</dbReference>
<dbReference type="PANTHER" id="PTHR33525:SF3">
    <property type="entry name" value="RIBONUCLEASE Y"/>
    <property type="match status" value="1"/>
</dbReference>
<accession>Q6ASD0</accession>
<protein>
    <recommendedName>
        <fullName evidence="1">HDOD domain-containing protein</fullName>
    </recommendedName>
</protein>
<dbReference type="OrthoDB" id="5501247at2"/>
<dbReference type="SUPFAM" id="SSF109604">
    <property type="entry name" value="HD-domain/PDEase-like"/>
    <property type="match status" value="1"/>
</dbReference>
<reference evidence="3" key="1">
    <citation type="journal article" date="2004" name="Environ. Microbiol.">
        <title>The genome of Desulfotalea psychrophila, a sulfate-reducing bacterium from permanently cold Arctic sediments.</title>
        <authorList>
            <person name="Rabus R."/>
            <person name="Ruepp A."/>
            <person name="Frickey T."/>
            <person name="Rattei T."/>
            <person name="Fartmann B."/>
            <person name="Stark M."/>
            <person name="Bauer M."/>
            <person name="Zibat A."/>
            <person name="Lombardot T."/>
            <person name="Becker I."/>
            <person name="Amann J."/>
            <person name="Gellner K."/>
            <person name="Teeling H."/>
            <person name="Leuschner W.D."/>
            <person name="Gloeckner F.-O."/>
            <person name="Lupas A.N."/>
            <person name="Amann R."/>
            <person name="Klenk H.-P."/>
        </authorList>
    </citation>
    <scope>NUCLEOTIDE SEQUENCE [LARGE SCALE GENOMIC DNA]</scope>
    <source>
        <strain evidence="3">DSM 12343 / LSv54</strain>
    </source>
</reference>
<feature type="domain" description="HDOD" evidence="1">
    <location>
        <begin position="17"/>
        <end position="211"/>
    </location>
</feature>
<dbReference type="Gene3D" id="1.10.3210.10">
    <property type="entry name" value="Hypothetical protein af1432"/>
    <property type="match status" value="1"/>
</dbReference>
<sequence length="282" mass="31691">MEKSKQQLKITKFIDHMPSMSTTVGKVLQVCSKTNASPNELCKVISLDPVLTGQVLKLINSAYYSLVNQVTSLPRAITMLGMNTVKNMALSTAAIALVGHARKKSALSMEQFWVHSLGVAVAAKMFGGLQDLDLMQREELFFAGLLHDLGKIPFADDYLQVLELIEEKQIPLIEVEQEVFGITHQYVGEMIAQKWKFNSFLTDCISHHHDFDHRGCDERIALVSLADLYINCMGYGSAGNAYPDLQRRDELLVRLGFDWDQLVQMGENVLVEIERAKIFLQV</sequence>
<dbReference type="InterPro" id="IPR052340">
    <property type="entry name" value="RNase_Y/CdgJ"/>
</dbReference>
<dbReference type="eggNOG" id="COG1639">
    <property type="taxonomic scope" value="Bacteria"/>
</dbReference>
<dbReference type="Proteomes" id="UP000000602">
    <property type="component" value="Chromosome"/>
</dbReference>